<evidence type="ECO:0000259" key="6">
    <source>
        <dbReference type="PROSITE" id="PS50883"/>
    </source>
</evidence>
<dbReference type="NCBIfam" id="TIGR00254">
    <property type="entry name" value="GGDEF"/>
    <property type="match status" value="1"/>
</dbReference>
<dbReference type="SUPFAM" id="SSF141868">
    <property type="entry name" value="EAL domain-like"/>
    <property type="match status" value="1"/>
</dbReference>
<dbReference type="RefSeq" id="WP_138347417.1">
    <property type="nucleotide sequence ID" value="NZ_SROY01000001.1"/>
</dbReference>
<feature type="transmembrane region" description="Helical" evidence="3">
    <location>
        <begin position="35"/>
        <end position="54"/>
    </location>
</feature>
<keyword evidence="3" id="KW-0812">Transmembrane</keyword>
<dbReference type="InterPro" id="IPR043128">
    <property type="entry name" value="Rev_trsase/Diguanyl_cyclase"/>
</dbReference>
<dbReference type="PANTHER" id="PTHR44757">
    <property type="entry name" value="DIGUANYLATE CYCLASE DGCP"/>
    <property type="match status" value="1"/>
</dbReference>
<dbReference type="SUPFAM" id="SSF55073">
    <property type="entry name" value="Nucleotide cyclase"/>
    <property type="match status" value="1"/>
</dbReference>
<sequence length="767" mass="85337">MGDRVVSAKSGLVRGALLLPLPAVAGGDPGLPAGASLALLLALLVLLLAWLALASHRRREREQRAHQREQEERAQQWRLSLWASNEVFWQYDLRSRELEVTRVTPDGDHRLAMQASIERSPKFHDDDRKGVLRQLRAYLRGEAPVFLSEHRMLGEDGRWQWMRVRGRAVAHAADGRASRIAGTARNIDSLREMENQRQVAAEVMRCMAESVAVLDADFRFVAVNPAFSRMTGYEEAEVLGRDTSLLDGDRHEPAFYQDARRTIRTQDGWNGEMWQRRKDGSDFLCAMQCSPLHEPITQRQLYVLVASDISERRRIEQELRYLANYDPLTNLPNRILLAERLSRAIVQARRQGNRLALLFLDLDNFKDVNDSLGHATGDRVLRAAAQRLQEVAGAERTVARISGDEFAVVLESLAHPSEADHCAQRIITAFDAPLRLDDRYEFTISPSIGISLFPDHAQVPTDLLKHADTAMYKAKGIGKRAFLRYADAMDGDIRRRANLIGALRRAIERGELSLVYQPELLLADGRFGAVEALLRWNSPEYGNVTPDEFIPLAEESGTIVQIGEWVLHEACRTLAAWQRAGVDRRLKVSVNVSALQLLRSDLPGAVEAALRDSGLAASALELELTESVLMGNAEVASERLHAFRRLGVSIAVDDFGTGYSSLAYLHRLPINTLKIDKAFIDGLATPDDHEDATITATIIAMARTLGLQVVAEGVETEGQLAFLEQSACDIAQGYWISRPLPEDACLDFLLRAQARAGTRLDPGTAPA</sequence>
<gene>
    <name evidence="8" type="ORF">E5S66_03175</name>
</gene>
<evidence type="ECO:0000259" key="7">
    <source>
        <dbReference type="PROSITE" id="PS50887"/>
    </source>
</evidence>
<dbReference type="PROSITE" id="PS50883">
    <property type="entry name" value="EAL"/>
    <property type="match status" value="1"/>
</dbReference>
<evidence type="ECO:0000259" key="4">
    <source>
        <dbReference type="PROSITE" id="PS50112"/>
    </source>
</evidence>
<dbReference type="STRING" id="1123377.GCA_000423885_02329"/>
<dbReference type="SMART" id="SM00052">
    <property type="entry name" value="EAL"/>
    <property type="match status" value="1"/>
</dbReference>
<evidence type="ECO:0000256" key="2">
    <source>
        <dbReference type="ARBA" id="ARBA00022636"/>
    </source>
</evidence>
<dbReference type="InterPro" id="IPR000160">
    <property type="entry name" value="GGDEF_dom"/>
</dbReference>
<dbReference type="SMART" id="SM00267">
    <property type="entry name" value="GGDEF"/>
    <property type="match status" value="1"/>
</dbReference>
<dbReference type="Gene3D" id="3.20.20.450">
    <property type="entry name" value="EAL domain"/>
    <property type="match status" value="1"/>
</dbReference>
<dbReference type="EC" id="3.1.4.52" evidence="1"/>
<evidence type="ECO:0000313" key="9">
    <source>
        <dbReference type="Proteomes" id="UP000308508"/>
    </source>
</evidence>
<dbReference type="FunFam" id="3.20.20.450:FF:000001">
    <property type="entry name" value="Cyclic di-GMP phosphodiesterase yahA"/>
    <property type="match status" value="1"/>
</dbReference>
<dbReference type="AlphaFoldDB" id="A0A5R9PJX5"/>
<reference evidence="8 9" key="1">
    <citation type="submission" date="2019-04" db="EMBL/GenBank/DDBJ databases">
        <authorList>
            <person name="Grouzdev D.S."/>
            <person name="Nazina T.N."/>
        </authorList>
    </citation>
    <scope>NUCLEOTIDE SEQUENCE [LARGE SCALE GENOMIC DNA]</scope>
    <source>
        <strain evidence="8 9">SHC 3-19</strain>
    </source>
</reference>
<organism evidence="8 9">
    <name type="scientific">Thermomonas fusca</name>
    <dbReference type="NCBI Taxonomy" id="215690"/>
    <lineage>
        <taxon>Bacteria</taxon>
        <taxon>Pseudomonadati</taxon>
        <taxon>Pseudomonadota</taxon>
        <taxon>Gammaproteobacteria</taxon>
        <taxon>Lysobacterales</taxon>
        <taxon>Lysobacteraceae</taxon>
        <taxon>Thermomonas</taxon>
    </lineage>
</organism>
<dbReference type="InterPro" id="IPR035919">
    <property type="entry name" value="EAL_sf"/>
</dbReference>
<dbReference type="InterPro" id="IPR001610">
    <property type="entry name" value="PAC"/>
</dbReference>
<dbReference type="InterPro" id="IPR001633">
    <property type="entry name" value="EAL_dom"/>
</dbReference>
<keyword evidence="2" id="KW-0973">c-di-GMP</keyword>
<dbReference type="SMART" id="SM00091">
    <property type="entry name" value="PAS"/>
    <property type="match status" value="1"/>
</dbReference>
<feature type="domain" description="PAS" evidence="4">
    <location>
        <begin position="196"/>
        <end position="247"/>
    </location>
</feature>
<dbReference type="PROSITE" id="PS50887">
    <property type="entry name" value="GGDEF"/>
    <property type="match status" value="1"/>
</dbReference>
<keyword evidence="3" id="KW-1133">Transmembrane helix</keyword>
<keyword evidence="3" id="KW-0472">Membrane</keyword>
<dbReference type="SMART" id="SM00086">
    <property type="entry name" value="PAC"/>
    <property type="match status" value="2"/>
</dbReference>
<dbReference type="EMBL" id="SROY01000001">
    <property type="protein sequence ID" value="TLX23038.1"/>
    <property type="molecule type" value="Genomic_DNA"/>
</dbReference>
<feature type="domain" description="PAC" evidence="5">
    <location>
        <begin position="269"/>
        <end position="321"/>
    </location>
</feature>
<feature type="domain" description="GGDEF" evidence="7">
    <location>
        <begin position="353"/>
        <end position="487"/>
    </location>
</feature>
<dbReference type="Pfam" id="PF00563">
    <property type="entry name" value="EAL"/>
    <property type="match status" value="1"/>
</dbReference>
<dbReference type="CDD" id="cd01949">
    <property type="entry name" value="GGDEF"/>
    <property type="match status" value="1"/>
</dbReference>
<dbReference type="Pfam" id="PF08447">
    <property type="entry name" value="PAS_3"/>
    <property type="match status" value="1"/>
</dbReference>
<keyword evidence="9" id="KW-1185">Reference proteome</keyword>
<dbReference type="InterPro" id="IPR029787">
    <property type="entry name" value="Nucleotide_cyclase"/>
</dbReference>
<dbReference type="Gene3D" id="3.30.450.20">
    <property type="entry name" value="PAS domain"/>
    <property type="match status" value="2"/>
</dbReference>
<accession>A0A5R9PJX5</accession>
<dbReference type="InterPro" id="IPR000014">
    <property type="entry name" value="PAS"/>
</dbReference>
<dbReference type="PROSITE" id="PS50113">
    <property type="entry name" value="PAC"/>
    <property type="match status" value="1"/>
</dbReference>
<dbReference type="CDD" id="cd00130">
    <property type="entry name" value="PAS"/>
    <property type="match status" value="1"/>
</dbReference>
<dbReference type="Pfam" id="PF00990">
    <property type="entry name" value="GGDEF"/>
    <property type="match status" value="1"/>
</dbReference>
<dbReference type="PROSITE" id="PS50112">
    <property type="entry name" value="PAS"/>
    <property type="match status" value="1"/>
</dbReference>
<protein>
    <recommendedName>
        <fullName evidence="1">cyclic-guanylate-specific phosphodiesterase</fullName>
        <ecNumber evidence="1">3.1.4.52</ecNumber>
    </recommendedName>
</protein>
<evidence type="ECO:0000259" key="5">
    <source>
        <dbReference type="PROSITE" id="PS50113"/>
    </source>
</evidence>
<name>A0A5R9PJX5_9GAMM</name>
<dbReference type="InterPro" id="IPR052155">
    <property type="entry name" value="Biofilm_reg_signaling"/>
</dbReference>
<comment type="caution">
    <text evidence="8">The sequence shown here is derived from an EMBL/GenBank/DDBJ whole genome shotgun (WGS) entry which is preliminary data.</text>
</comment>
<dbReference type="PANTHER" id="PTHR44757:SF2">
    <property type="entry name" value="BIOFILM ARCHITECTURE MAINTENANCE PROTEIN MBAA"/>
    <property type="match status" value="1"/>
</dbReference>
<evidence type="ECO:0000313" key="8">
    <source>
        <dbReference type="EMBL" id="TLX23038.1"/>
    </source>
</evidence>
<dbReference type="NCBIfam" id="TIGR00229">
    <property type="entry name" value="sensory_box"/>
    <property type="match status" value="1"/>
</dbReference>
<evidence type="ECO:0000256" key="3">
    <source>
        <dbReference type="SAM" id="Phobius"/>
    </source>
</evidence>
<dbReference type="Gene3D" id="3.30.70.270">
    <property type="match status" value="1"/>
</dbReference>
<dbReference type="SUPFAM" id="SSF55785">
    <property type="entry name" value="PYP-like sensor domain (PAS domain)"/>
    <property type="match status" value="2"/>
</dbReference>
<evidence type="ECO:0000256" key="1">
    <source>
        <dbReference type="ARBA" id="ARBA00012282"/>
    </source>
</evidence>
<feature type="domain" description="EAL" evidence="6">
    <location>
        <begin position="496"/>
        <end position="753"/>
    </location>
</feature>
<dbReference type="Proteomes" id="UP000308508">
    <property type="component" value="Unassembled WGS sequence"/>
</dbReference>
<dbReference type="CDD" id="cd01948">
    <property type="entry name" value="EAL"/>
    <property type="match status" value="1"/>
</dbReference>
<dbReference type="Pfam" id="PF13426">
    <property type="entry name" value="PAS_9"/>
    <property type="match status" value="1"/>
</dbReference>
<dbReference type="InterPro" id="IPR035965">
    <property type="entry name" value="PAS-like_dom_sf"/>
</dbReference>
<proteinExistence type="predicted"/>
<dbReference type="InterPro" id="IPR013655">
    <property type="entry name" value="PAS_fold_3"/>
</dbReference>
<dbReference type="GO" id="GO:0071111">
    <property type="term" value="F:cyclic-guanylate-specific phosphodiesterase activity"/>
    <property type="evidence" value="ECO:0007669"/>
    <property type="project" value="UniProtKB-EC"/>
</dbReference>
<dbReference type="InterPro" id="IPR000700">
    <property type="entry name" value="PAS-assoc_C"/>
</dbReference>